<sequence length="348" mass="39840">MSTAAITPGNLRVLVKMLTDVILSRYLSGAAVTLVIYDWSLLLEREYNTIWKSRWTFPKILYYSIRLFTIPFIFIAAYEWIDFRPALSNLFCMAWPSLITIPMFLTFAASNWLFTLRLIVLYRHQRALVWFMRIFFVCTYAVTLSFLLRTLVSYSQIGVYYNPAAKCCFSPRTVSTTAAVFYTPALYEFLIFALTAYRAHQDAILLNTGSTQLLVVLYRDNVIGFFIMLAMRSWNVWIHLTQPVSSMHVATNIYWAVNTVLSTRVYLNIVWSLRQTLAPNTLNSGPSLVTEPSPTIGGSPSVSIGLRHFSATTDQTYMQRSPIEYEGRFADSTSHLVPNFSRPLRPVP</sequence>
<feature type="transmembrane region" description="Helical" evidence="1">
    <location>
        <begin position="22"/>
        <end position="39"/>
    </location>
</feature>
<dbReference type="AlphaFoldDB" id="A0A0C3B5Z7"/>
<gene>
    <name evidence="3" type="ORF">M408DRAFT_215963</name>
</gene>
<reference evidence="4" key="2">
    <citation type="submission" date="2015-01" db="EMBL/GenBank/DDBJ databases">
        <title>Evolutionary Origins and Diversification of the Mycorrhizal Mutualists.</title>
        <authorList>
            <consortium name="DOE Joint Genome Institute"/>
            <consortium name="Mycorrhizal Genomics Consortium"/>
            <person name="Kohler A."/>
            <person name="Kuo A."/>
            <person name="Nagy L.G."/>
            <person name="Floudas D."/>
            <person name="Copeland A."/>
            <person name="Barry K.W."/>
            <person name="Cichocki N."/>
            <person name="Veneault-Fourrey C."/>
            <person name="LaButti K."/>
            <person name="Lindquist E.A."/>
            <person name="Lipzen A."/>
            <person name="Lundell T."/>
            <person name="Morin E."/>
            <person name="Murat C."/>
            <person name="Riley R."/>
            <person name="Ohm R."/>
            <person name="Sun H."/>
            <person name="Tunlid A."/>
            <person name="Henrissat B."/>
            <person name="Grigoriev I.V."/>
            <person name="Hibbett D.S."/>
            <person name="Martin F."/>
        </authorList>
    </citation>
    <scope>NUCLEOTIDE SEQUENCE [LARGE SCALE GENOMIC DNA]</scope>
    <source>
        <strain evidence="4">MAFF 305830</strain>
    </source>
</reference>
<keyword evidence="1" id="KW-0472">Membrane</keyword>
<evidence type="ECO:0000313" key="4">
    <source>
        <dbReference type="Proteomes" id="UP000054097"/>
    </source>
</evidence>
<proteinExistence type="predicted"/>
<reference evidence="3 4" key="1">
    <citation type="submission" date="2014-04" db="EMBL/GenBank/DDBJ databases">
        <authorList>
            <consortium name="DOE Joint Genome Institute"/>
            <person name="Kuo A."/>
            <person name="Zuccaro A."/>
            <person name="Kohler A."/>
            <person name="Nagy L.G."/>
            <person name="Floudas D."/>
            <person name="Copeland A."/>
            <person name="Barry K.W."/>
            <person name="Cichocki N."/>
            <person name="Veneault-Fourrey C."/>
            <person name="LaButti K."/>
            <person name="Lindquist E.A."/>
            <person name="Lipzen A."/>
            <person name="Lundell T."/>
            <person name="Morin E."/>
            <person name="Murat C."/>
            <person name="Sun H."/>
            <person name="Tunlid A."/>
            <person name="Henrissat B."/>
            <person name="Grigoriev I.V."/>
            <person name="Hibbett D.S."/>
            <person name="Martin F."/>
            <person name="Nordberg H.P."/>
            <person name="Cantor M.N."/>
            <person name="Hua S.X."/>
        </authorList>
    </citation>
    <scope>NUCLEOTIDE SEQUENCE [LARGE SCALE GENOMIC DNA]</scope>
    <source>
        <strain evidence="3 4">MAFF 305830</strain>
    </source>
</reference>
<feature type="domain" description="DUF6533" evidence="2">
    <location>
        <begin position="26"/>
        <end position="70"/>
    </location>
</feature>
<dbReference type="HOGENOM" id="CLU_035509_1_3_1"/>
<name>A0A0C3B5Z7_SERVB</name>
<dbReference type="Pfam" id="PF20151">
    <property type="entry name" value="DUF6533"/>
    <property type="match status" value="1"/>
</dbReference>
<dbReference type="OrthoDB" id="3350812at2759"/>
<feature type="transmembrane region" description="Helical" evidence="1">
    <location>
        <begin position="179"/>
        <end position="199"/>
    </location>
</feature>
<feature type="transmembrane region" description="Helical" evidence="1">
    <location>
        <begin position="211"/>
        <end position="233"/>
    </location>
</feature>
<feature type="transmembrane region" description="Helical" evidence="1">
    <location>
        <begin position="60"/>
        <end position="81"/>
    </location>
</feature>
<protein>
    <recommendedName>
        <fullName evidence="2">DUF6533 domain-containing protein</fullName>
    </recommendedName>
</protein>
<keyword evidence="4" id="KW-1185">Reference proteome</keyword>
<organism evidence="3 4">
    <name type="scientific">Serendipita vermifera MAFF 305830</name>
    <dbReference type="NCBI Taxonomy" id="933852"/>
    <lineage>
        <taxon>Eukaryota</taxon>
        <taxon>Fungi</taxon>
        <taxon>Dikarya</taxon>
        <taxon>Basidiomycota</taxon>
        <taxon>Agaricomycotina</taxon>
        <taxon>Agaricomycetes</taxon>
        <taxon>Sebacinales</taxon>
        <taxon>Serendipitaceae</taxon>
        <taxon>Serendipita</taxon>
    </lineage>
</organism>
<keyword evidence="1" id="KW-0812">Transmembrane</keyword>
<accession>A0A0C3B5Z7</accession>
<evidence type="ECO:0000259" key="2">
    <source>
        <dbReference type="Pfam" id="PF20151"/>
    </source>
</evidence>
<evidence type="ECO:0000256" key="1">
    <source>
        <dbReference type="SAM" id="Phobius"/>
    </source>
</evidence>
<evidence type="ECO:0000313" key="3">
    <source>
        <dbReference type="EMBL" id="KIM32260.1"/>
    </source>
</evidence>
<dbReference type="Proteomes" id="UP000054097">
    <property type="component" value="Unassembled WGS sequence"/>
</dbReference>
<feature type="transmembrane region" description="Helical" evidence="1">
    <location>
        <begin position="93"/>
        <end position="115"/>
    </location>
</feature>
<feature type="transmembrane region" description="Helical" evidence="1">
    <location>
        <begin position="127"/>
        <end position="148"/>
    </location>
</feature>
<dbReference type="InterPro" id="IPR045340">
    <property type="entry name" value="DUF6533"/>
</dbReference>
<dbReference type="EMBL" id="KN824280">
    <property type="protein sequence ID" value="KIM32260.1"/>
    <property type="molecule type" value="Genomic_DNA"/>
</dbReference>
<keyword evidence="1" id="KW-1133">Transmembrane helix</keyword>